<accession>A0A1M6A2Q4</accession>
<dbReference type="SUPFAM" id="SSF52540">
    <property type="entry name" value="P-loop containing nucleoside triphosphate hydrolases"/>
    <property type="match status" value="2"/>
</dbReference>
<proteinExistence type="predicted"/>
<keyword evidence="3" id="KW-0742">SOS response</keyword>
<dbReference type="PANTHER" id="PTHR32182:SF0">
    <property type="entry name" value="DNA REPLICATION AND REPAIR PROTEIN RECF"/>
    <property type="match status" value="1"/>
</dbReference>
<dbReference type="EMBL" id="FQZG01000003">
    <property type="protein sequence ID" value="SHI30750.1"/>
    <property type="molecule type" value="Genomic_DNA"/>
</dbReference>
<keyword evidence="6" id="KW-1185">Reference proteome</keyword>
<dbReference type="Gene3D" id="1.10.287.1490">
    <property type="match status" value="1"/>
</dbReference>
<keyword evidence="1" id="KW-0227">DNA damage</keyword>
<feature type="coiled-coil region" evidence="4">
    <location>
        <begin position="619"/>
        <end position="742"/>
    </location>
</feature>
<evidence type="ECO:0000256" key="3">
    <source>
        <dbReference type="ARBA" id="ARBA00023236"/>
    </source>
</evidence>
<reference evidence="5 6" key="1">
    <citation type="submission" date="2016-11" db="EMBL/GenBank/DDBJ databases">
        <authorList>
            <person name="Jaros S."/>
            <person name="Januszkiewicz K."/>
            <person name="Wedrychowicz H."/>
        </authorList>
    </citation>
    <scope>NUCLEOTIDE SEQUENCE [LARGE SCALE GENOMIC DNA]</scope>
    <source>
        <strain evidence="5 6">DSM 12906</strain>
    </source>
</reference>
<dbReference type="Pfam" id="PF13558">
    <property type="entry name" value="SbcC_Walker_B"/>
    <property type="match status" value="1"/>
</dbReference>
<dbReference type="GO" id="GO:0006302">
    <property type="term" value="P:double-strand break repair"/>
    <property type="evidence" value="ECO:0007669"/>
    <property type="project" value="TreeGrafter"/>
</dbReference>
<evidence type="ECO:0000256" key="4">
    <source>
        <dbReference type="SAM" id="Coils"/>
    </source>
</evidence>
<dbReference type="GO" id="GO:0000731">
    <property type="term" value="P:DNA synthesis involved in DNA repair"/>
    <property type="evidence" value="ECO:0007669"/>
    <property type="project" value="TreeGrafter"/>
</dbReference>
<dbReference type="PANTHER" id="PTHR32182">
    <property type="entry name" value="DNA REPLICATION AND REPAIR PROTEIN RECF"/>
    <property type="match status" value="1"/>
</dbReference>
<keyword evidence="2" id="KW-0234">DNA repair</keyword>
<dbReference type="GO" id="GO:0009432">
    <property type="term" value="P:SOS response"/>
    <property type="evidence" value="ECO:0007669"/>
    <property type="project" value="UniProtKB-KW"/>
</dbReference>
<dbReference type="InterPro" id="IPR027417">
    <property type="entry name" value="P-loop_NTPase"/>
</dbReference>
<dbReference type="RefSeq" id="WP_073185305.1">
    <property type="nucleotide sequence ID" value="NZ_FQZG01000003.1"/>
</dbReference>
<protein>
    <submittedName>
        <fullName evidence="5">Uncharacterized protein YPO0396</fullName>
    </submittedName>
</protein>
<dbReference type="STRING" id="1123357.SAMN02745244_00070"/>
<evidence type="ECO:0000256" key="2">
    <source>
        <dbReference type="ARBA" id="ARBA00023204"/>
    </source>
</evidence>
<name>A0A1M6A2Q4_9ACTN</name>
<dbReference type="Gene3D" id="3.40.50.300">
    <property type="entry name" value="P-loop containing nucleotide triphosphate hydrolases"/>
    <property type="match status" value="1"/>
</dbReference>
<evidence type="ECO:0000313" key="6">
    <source>
        <dbReference type="Proteomes" id="UP000184512"/>
    </source>
</evidence>
<dbReference type="CDD" id="cd00267">
    <property type="entry name" value="ABC_ATPase"/>
    <property type="match status" value="1"/>
</dbReference>
<evidence type="ECO:0000256" key="1">
    <source>
        <dbReference type="ARBA" id="ARBA00022763"/>
    </source>
</evidence>
<gene>
    <name evidence="5" type="ORF">SAMN02745244_00070</name>
</gene>
<dbReference type="Pfam" id="PF13555">
    <property type="entry name" value="AAA_29"/>
    <property type="match status" value="1"/>
</dbReference>
<dbReference type="AlphaFoldDB" id="A0A1M6A2Q4"/>
<sequence length="1109" mass="123521">MSQHRLARVQLINWGTFSGAWSFDVPWKGMLLTGPSGAGKSSVLDAMAAILVAPAKVRFNAAAQGTDTRDHDRNLITYVRGAHKRETDEETGEVGAAFLRKGPTWSGVALTFVNEAGASTTLLRLFHISGSSTAREDLRSMYAIAPGVVDLLELQGFVANGIEHRQLKNAYPSWHTYTGDKYGSFAERFRRQLGIGSEQAQVLLHKTQSAKNLTNLDALFRDFMLDVPETFELAQTTIAQFGELRSAHASVVDARNQVEALTPLRALDGELRSLDGRRREVQLQLEHLDSWLRARRLSAVQHELGAERPAVVRLDAEATQAAHAAEAAEGERRRCQQAVDRSGGGDVTTLESLRSVHFSERDRAVGERERFAAAAAVLGVALPADVSEVGRFEHDLAEAREVVAARQIAYDEAQRELLPAQGAARRDHQRLADDLQALRRHGSNLDARLLAVRESLATLLQVPPDRLPFVGELIQVKAEEAGWSGAIERVLGSFARTLVIPARHHLAAAGYIDREHLYTRLVYERVEPAGLPVPEFEADLLPGKLELAEGEYAGWVAERLDRRFRYACVADATGFDGHDRAVTRSGQVKHSAALHEKDDRSRVDDRSRWVLGFSTKAKEAELERLLAQSQAELDRLEDELRRWDSERAELTRHADALRDLAAFTWDRIDLASHDERIAGVERQLEQLRSRNVELGALEGQLIRAVAVKEVADRQLSDLRLDLRRHTDVVENLEAEAGRLTGELAAARPVPDGVRAALDTEASGLQVPPAQLDGQLRNRLHRRDTDLAQASARAEKQATRLMDHYRGGWPAASADWDSGREYLPEFLTRLSELEADRLPDFEDRFFDLLNKQARNNISMLAQQIRSARSEIRSRVDDVNRSLLMTRFSREGRLQIKVLDRSLPDVEAFLRTLSQITESSMLDLAGTDAADERKVAEERFGRMEQLLDRLGSAEPGDRAWRDRCLDTRQHVAFQARVIDDDGVQVDVYTGSGGRSGGERQKLVTFCLAAALRFQLAPEGQTSPTYALVVIDEAFDKADHTFTQAGLEVFRTFGFQLLLATPMKMLQTIDDYVGGVVMVTNQPGHGSTLQELHYDLERPTPVEDGVEQEMLV</sequence>
<keyword evidence="4" id="KW-0175">Coiled coil</keyword>
<dbReference type="Proteomes" id="UP000184512">
    <property type="component" value="Unassembled WGS sequence"/>
</dbReference>
<organism evidence="5 6">
    <name type="scientific">Tessaracoccus bendigoensis DSM 12906</name>
    <dbReference type="NCBI Taxonomy" id="1123357"/>
    <lineage>
        <taxon>Bacteria</taxon>
        <taxon>Bacillati</taxon>
        <taxon>Actinomycetota</taxon>
        <taxon>Actinomycetes</taxon>
        <taxon>Propionibacteriales</taxon>
        <taxon>Propionibacteriaceae</taxon>
        <taxon>Tessaracoccus</taxon>
    </lineage>
</organism>
<evidence type="ECO:0000313" key="5">
    <source>
        <dbReference type="EMBL" id="SHI30750.1"/>
    </source>
</evidence>